<name>A0AAD6AL70_9TELE</name>
<protein>
    <recommendedName>
        <fullName evidence="5">ethanolamine kinase</fullName>
        <ecNumber evidence="5">2.7.1.82</ecNumber>
    </recommendedName>
</protein>
<keyword evidence="1" id="KW-0594">Phospholipid biosynthesis</keyword>
<comment type="caution">
    <text evidence="6">The sequence shown here is derived from an EMBL/GenBank/DDBJ whole genome shotgun (WGS) entry which is preliminary data.</text>
</comment>
<dbReference type="PANTHER" id="PTHR22603">
    <property type="entry name" value="CHOLINE/ETHANOALAMINE KINASE"/>
    <property type="match status" value="1"/>
</dbReference>
<dbReference type="EC" id="2.7.1.82" evidence="5"/>
<evidence type="ECO:0000313" key="6">
    <source>
        <dbReference type="EMBL" id="KAJ4927514.1"/>
    </source>
</evidence>
<dbReference type="Pfam" id="PF01633">
    <property type="entry name" value="Choline_kinase"/>
    <property type="match status" value="1"/>
</dbReference>
<keyword evidence="1" id="KW-0444">Lipid biosynthesis</keyword>
<gene>
    <name evidence="6" type="ORF">JOQ06_015241</name>
</gene>
<comment type="pathway">
    <text evidence="3">Phospholipid metabolism; phosphatidylethanolamine biosynthesis; phosphatidylethanolamine from ethanolamine: step 1/3.</text>
</comment>
<evidence type="ECO:0000256" key="1">
    <source>
        <dbReference type="ARBA" id="ARBA00023209"/>
    </source>
</evidence>
<dbReference type="Gene3D" id="3.80.30.20">
    <property type="entry name" value="tm_1862 like domain"/>
    <property type="match status" value="1"/>
</dbReference>
<evidence type="ECO:0000256" key="5">
    <source>
        <dbReference type="ARBA" id="ARBA00038874"/>
    </source>
</evidence>
<dbReference type="InterPro" id="IPR058240">
    <property type="entry name" value="rSAM_sf"/>
</dbReference>
<keyword evidence="7" id="KW-1185">Reference proteome</keyword>
<proteinExistence type="inferred from homology"/>
<reference evidence="6" key="1">
    <citation type="submission" date="2022-11" db="EMBL/GenBank/DDBJ databases">
        <title>Chromosome-level genome of Pogonophryne albipinna.</title>
        <authorList>
            <person name="Jo E."/>
        </authorList>
    </citation>
    <scope>NUCLEOTIDE SEQUENCE</scope>
    <source>
        <strain evidence="6">SGF0006</strain>
        <tissue evidence="6">Muscle</tissue>
    </source>
</reference>
<keyword evidence="1" id="KW-0443">Lipid metabolism</keyword>
<organism evidence="6 7">
    <name type="scientific">Pogonophryne albipinna</name>
    <dbReference type="NCBI Taxonomy" id="1090488"/>
    <lineage>
        <taxon>Eukaryota</taxon>
        <taxon>Metazoa</taxon>
        <taxon>Chordata</taxon>
        <taxon>Craniata</taxon>
        <taxon>Vertebrata</taxon>
        <taxon>Euteleostomi</taxon>
        <taxon>Actinopterygii</taxon>
        <taxon>Neopterygii</taxon>
        <taxon>Teleostei</taxon>
        <taxon>Neoteleostei</taxon>
        <taxon>Acanthomorphata</taxon>
        <taxon>Eupercaria</taxon>
        <taxon>Perciformes</taxon>
        <taxon>Notothenioidei</taxon>
        <taxon>Pogonophryne</taxon>
    </lineage>
</organism>
<dbReference type="GO" id="GO:0005737">
    <property type="term" value="C:cytoplasm"/>
    <property type="evidence" value="ECO:0007669"/>
    <property type="project" value="TreeGrafter"/>
</dbReference>
<dbReference type="AlphaFoldDB" id="A0AAD6AL70"/>
<dbReference type="Gene3D" id="3.90.1200.10">
    <property type="match status" value="1"/>
</dbReference>
<dbReference type="Gene3D" id="3.30.200.20">
    <property type="entry name" value="Phosphorylase Kinase, domain 1"/>
    <property type="match status" value="1"/>
</dbReference>
<dbReference type="GO" id="GO:0006646">
    <property type="term" value="P:phosphatidylethanolamine biosynthetic process"/>
    <property type="evidence" value="ECO:0007669"/>
    <property type="project" value="TreeGrafter"/>
</dbReference>
<evidence type="ECO:0000256" key="2">
    <source>
        <dbReference type="ARBA" id="ARBA00023264"/>
    </source>
</evidence>
<accession>A0AAD6AL70</accession>
<evidence type="ECO:0000313" key="7">
    <source>
        <dbReference type="Proteomes" id="UP001219934"/>
    </source>
</evidence>
<dbReference type="SUPFAM" id="SSF56112">
    <property type="entry name" value="Protein kinase-like (PK-like)"/>
    <property type="match status" value="1"/>
</dbReference>
<evidence type="ECO:0000256" key="3">
    <source>
        <dbReference type="ARBA" id="ARBA00037883"/>
    </source>
</evidence>
<dbReference type="SUPFAM" id="SSF102114">
    <property type="entry name" value="Radical SAM enzymes"/>
    <property type="match status" value="1"/>
</dbReference>
<dbReference type="PANTHER" id="PTHR22603:SF94">
    <property type="entry name" value="ETHANOLAMINE KINASE 2"/>
    <property type="match status" value="1"/>
</dbReference>
<evidence type="ECO:0000256" key="4">
    <source>
        <dbReference type="ARBA" id="ARBA00038211"/>
    </source>
</evidence>
<comment type="similarity">
    <text evidence="4">Belongs to the choline/ethanolamine kinase family.</text>
</comment>
<keyword evidence="2" id="KW-1208">Phospholipid metabolism</keyword>
<dbReference type="CDD" id="cd05157">
    <property type="entry name" value="ETNK_euk"/>
    <property type="match status" value="1"/>
</dbReference>
<dbReference type="GO" id="GO:0004305">
    <property type="term" value="F:ethanolamine kinase activity"/>
    <property type="evidence" value="ECO:0007669"/>
    <property type="project" value="UniProtKB-EC"/>
</dbReference>
<dbReference type="Proteomes" id="UP001219934">
    <property type="component" value="Unassembled WGS sequence"/>
</dbReference>
<sequence>MRRGYTREAYLDLVQNIRRIVPEVSLSSDFISGFCGETEEDHLQTLSLIREVGYNVGFLFAYSMRKVKVKQRRLQECITVFREGATRVNAALVGSKQLVLVEGVKVKQRRLQECITVFREGATRVNAALVGSKQLVLVEGFLPERTLTVKTNGMETQIHVPVGSPFIRKIPIFVDEHNVTEGAMKLIKDLRPAWDANRVKTKLFTDGTTNKLVGCYVEDRPEDVVLVRVYGNKTELFVDRDNELNSFQVLHANGCAPRLYCSFQNGICYEFMQGDALGTQDVRDPSLLRMIAGEMARIHAIHAHNGCIPKPNLWIKMRKYFSIVATEFTDQASNISQLQRPGAGQQTLVALGFEAACVKAQRIQQEVPSKAVLEQEMVWMKEHLSTLGSPVVLCHNDLLCKNIIHNSKEGHVRFIDYEYSSYNYQAFDIGNHFNEFAGMAEPDFGLYPSREMQMDWLRVYLKAYKQKAEVSERELETLYVQVNKFALASHFFWGFWALIQAKYSTIDFDFLGATIWKNKTPFSIDMNNSSLIYRPTALVHCVSIPE</sequence>
<dbReference type="EMBL" id="JAPTMU010000019">
    <property type="protein sequence ID" value="KAJ4927514.1"/>
    <property type="molecule type" value="Genomic_DNA"/>
</dbReference>
<dbReference type="InterPro" id="IPR023404">
    <property type="entry name" value="rSAM_horseshoe"/>
</dbReference>
<dbReference type="InterPro" id="IPR011009">
    <property type="entry name" value="Kinase-like_dom_sf"/>
</dbReference>